<gene>
    <name evidence="1" type="ORF">V3328_02910</name>
</gene>
<evidence type="ECO:0000313" key="1">
    <source>
        <dbReference type="EMBL" id="MEJ8570403.1"/>
    </source>
</evidence>
<dbReference type="Proteomes" id="UP001378188">
    <property type="component" value="Unassembled WGS sequence"/>
</dbReference>
<organism evidence="1 2">
    <name type="scientific">Microbaculum marinum</name>
    <dbReference type="NCBI Taxonomy" id="1764581"/>
    <lineage>
        <taxon>Bacteria</taxon>
        <taxon>Pseudomonadati</taxon>
        <taxon>Pseudomonadota</taxon>
        <taxon>Alphaproteobacteria</taxon>
        <taxon>Hyphomicrobiales</taxon>
        <taxon>Tepidamorphaceae</taxon>
        <taxon>Microbaculum</taxon>
    </lineage>
</organism>
<accession>A0AAW9RNC5</accession>
<proteinExistence type="predicted"/>
<sequence>MRRTTTPTRCIAPDRIFLDTCTFQALCDCGGFIFGEDELPERNDYAPGACPQVLNRPDAAEILVSLKNIFLFDDRAHFDWIVSRQSLAEIDAAGNHARSVYARDVIDHSSICLTENPPPETAAATAKIISGPAFGFISDKDRQLLVNAAACGCDTFLTIEKRLPRSADAVLRKVPLLIATPERLWTLLCPHLKGL</sequence>
<dbReference type="EMBL" id="JAZHOF010000001">
    <property type="protein sequence ID" value="MEJ8570403.1"/>
    <property type="molecule type" value="Genomic_DNA"/>
</dbReference>
<protein>
    <recommendedName>
        <fullName evidence="3">PIN domain-containing protein</fullName>
    </recommendedName>
</protein>
<evidence type="ECO:0000313" key="2">
    <source>
        <dbReference type="Proteomes" id="UP001378188"/>
    </source>
</evidence>
<dbReference type="RefSeq" id="WP_340328131.1">
    <property type="nucleotide sequence ID" value="NZ_JAZHOF010000001.1"/>
</dbReference>
<reference evidence="1 2" key="1">
    <citation type="submission" date="2024-02" db="EMBL/GenBank/DDBJ databases">
        <title>Genome analysis and characterization of Microbaculum marinisediminis sp. nov., isolated from marine sediment.</title>
        <authorList>
            <person name="Du Z.-J."/>
            <person name="Ye Y.-Q."/>
            <person name="Zhang Z.-R."/>
            <person name="Yuan S.-M."/>
            <person name="Zhang X.-Y."/>
        </authorList>
    </citation>
    <scope>NUCLEOTIDE SEQUENCE [LARGE SCALE GENOMIC DNA]</scope>
    <source>
        <strain evidence="1 2">SDUM1044001</strain>
    </source>
</reference>
<name>A0AAW9RNC5_9HYPH</name>
<evidence type="ECO:0008006" key="3">
    <source>
        <dbReference type="Google" id="ProtNLM"/>
    </source>
</evidence>
<keyword evidence="2" id="KW-1185">Reference proteome</keyword>
<comment type="caution">
    <text evidence="1">The sequence shown here is derived from an EMBL/GenBank/DDBJ whole genome shotgun (WGS) entry which is preliminary data.</text>
</comment>
<dbReference type="AlphaFoldDB" id="A0AAW9RNC5"/>